<keyword evidence="3" id="KW-0597">Phosphoprotein</keyword>
<dbReference type="Gene3D" id="3.90.1170.20">
    <property type="entry name" value="Quinolinate phosphoribosyl transferase, N-terminal domain"/>
    <property type="match status" value="1"/>
</dbReference>
<dbReference type="InterPro" id="IPR053190">
    <property type="entry name" value="NAPRTase-like"/>
</dbReference>
<dbReference type="PANTHER" id="PTHR43202">
    <property type="entry name" value="NICOTINATE-NUCLEOTIDE PYROPHOSPHORYLASE"/>
    <property type="match status" value="1"/>
</dbReference>
<gene>
    <name evidence="9" type="ORF">UREOM_1450</name>
</gene>
<comment type="pathway">
    <text evidence="1">Cofactor biosynthesis; NAD(+) biosynthesis; nicotinate D-ribonucleotide from nicotinate: step 1/1.</text>
</comment>
<comment type="caution">
    <text evidence="9">The sequence shown here is derived from an EMBL/GenBank/DDBJ whole genome shotgun (WGS) entry which is preliminary data.</text>
</comment>
<evidence type="ECO:0000256" key="2">
    <source>
        <dbReference type="ARBA" id="ARBA00013236"/>
    </source>
</evidence>
<evidence type="ECO:0000256" key="3">
    <source>
        <dbReference type="ARBA" id="ARBA00022553"/>
    </source>
</evidence>
<keyword evidence="5" id="KW-0662">Pyridine nucleotide biosynthesis</keyword>
<dbReference type="SUPFAM" id="SSF54675">
    <property type="entry name" value="Nicotinate/Quinolinate PRTase N-terminal domain-like"/>
    <property type="match status" value="1"/>
</dbReference>
<name>A0ABP9UCG9_9BACT</name>
<reference evidence="9" key="1">
    <citation type="submission" date="2024-02" db="EMBL/GenBank/DDBJ databases">
        <title>Draft genome sequence of new strains in genus Ureaplasma.</title>
        <authorList>
            <person name="Nakajima Y."/>
            <person name="Segawa T."/>
        </authorList>
    </citation>
    <scope>NUCLEOTIDE SEQUENCE [LARGE SCALE GENOMIC DNA]</scope>
    <source>
        <strain evidence="9">OM1</strain>
    </source>
</reference>
<evidence type="ECO:0000256" key="7">
    <source>
        <dbReference type="ARBA" id="ARBA00048668"/>
    </source>
</evidence>
<dbReference type="InterPro" id="IPR013785">
    <property type="entry name" value="Aldolase_TIM"/>
</dbReference>
<feature type="domain" description="Quinolinate phosphoribosyl transferase N-terminal" evidence="8">
    <location>
        <begin position="39"/>
        <end position="123"/>
    </location>
</feature>
<evidence type="ECO:0000256" key="6">
    <source>
        <dbReference type="ARBA" id="ARBA00047445"/>
    </source>
</evidence>
<evidence type="ECO:0000259" key="8">
    <source>
        <dbReference type="Pfam" id="PF02749"/>
    </source>
</evidence>
<dbReference type="SUPFAM" id="SSF51690">
    <property type="entry name" value="Nicotinate/Quinolinate PRTase C-terminal domain-like"/>
    <property type="match status" value="1"/>
</dbReference>
<evidence type="ECO:0000256" key="1">
    <source>
        <dbReference type="ARBA" id="ARBA00004952"/>
    </source>
</evidence>
<dbReference type="InterPro" id="IPR022412">
    <property type="entry name" value="Quinolinate_PRibosylTrfase_N"/>
</dbReference>
<proteinExistence type="predicted"/>
<dbReference type="GO" id="GO:0016757">
    <property type="term" value="F:glycosyltransferase activity"/>
    <property type="evidence" value="ECO:0007669"/>
    <property type="project" value="UniProtKB-KW"/>
</dbReference>
<evidence type="ECO:0000313" key="9">
    <source>
        <dbReference type="EMBL" id="GAA5414434.1"/>
    </source>
</evidence>
<sequence>MSHVDFLKDVKFSFDPLLKEYYYTTDYFIKSKQVIDKYRPNQTVTMQFIHFSNQPIMVCGIEEVKQLLEFALTTEQLERLEVKAVEDGTILNDSTYPIMTITGDYRDFCHLENIIDGILARRSSVATNCMMALAKLDAEQKIIYMADRSNDYITQAGDGYAAYVAGITLFVTPAQTHYIKGLPGVTVVGTMPHSLIQQYKGDLEAVINDYYEVFQSKPAALIDYHNDVIGELQNISHVLDKIGAVRIDTSKYLIDKTLLQNKVKEHGINPFLVKIVRQWLDTHGYPNVEIVVSSGVTPSKIEYLNQQNAKINVFGIGAYFLNPSVSVTADLVQLNFEDEAKVGRHLLDDRKLFTKII</sequence>
<keyword evidence="4" id="KW-0436">Ligase</keyword>
<protein>
    <recommendedName>
        <fullName evidence="2">nicotinate phosphoribosyltransferase</fullName>
        <ecNumber evidence="2">6.3.4.21</ecNumber>
    </recommendedName>
</protein>
<comment type="catalytic activity">
    <reaction evidence="7">
        <text>5-phospho-alpha-D-ribose 1-diphosphate + nicotinate + ATP + H2O = nicotinate beta-D-ribonucleotide + ADP + phosphate + diphosphate</text>
        <dbReference type="Rhea" id="RHEA:36163"/>
        <dbReference type="ChEBI" id="CHEBI:15377"/>
        <dbReference type="ChEBI" id="CHEBI:30616"/>
        <dbReference type="ChEBI" id="CHEBI:32544"/>
        <dbReference type="ChEBI" id="CHEBI:33019"/>
        <dbReference type="ChEBI" id="CHEBI:43474"/>
        <dbReference type="ChEBI" id="CHEBI:57502"/>
        <dbReference type="ChEBI" id="CHEBI:58017"/>
        <dbReference type="ChEBI" id="CHEBI:456216"/>
        <dbReference type="EC" id="6.3.4.21"/>
    </reaction>
</comment>
<dbReference type="EC" id="6.3.4.21" evidence="2"/>
<dbReference type="PIRSF" id="PIRSF000484">
    <property type="entry name" value="NAPRT"/>
    <property type="match status" value="1"/>
</dbReference>
<organism evidence="9 10">
    <name type="scientific">Ureaplasma ceti</name>
    <dbReference type="NCBI Taxonomy" id="3119530"/>
    <lineage>
        <taxon>Bacteria</taxon>
        <taxon>Bacillati</taxon>
        <taxon>Mycoplasmatota</taxon>
        <taxon>Mycoplasmoidales</taxon>
        <taxon>Mycoplasmoidaceae</taxon>
        <taxon>Ureaplasma</taxon>
    </lineage>
</organism>
<dbReference type="Gene3D" id="3.20.20.70">
    <property type="entry name" value="Aldolase class I"/>
    <property type="match status" value="1"/>
</dbReference>
<accession>A0ABP9UCG9</accession>
<dbReference type="RefSeq" id="WP_353289600.1">
    <property type="nucleotide sequence ID" value="NZ_BAABQM010000001.1"/>
</dbReference>
<dbReference type="InterPro" id="IPR007229">
    <property type="entry name" value="Nic_PRibTrfase-Fam"/>
</dbReference>
<dbReference type="Pfam" id="PF02749">
    <property type="entry name" value="QRPTase_N"/>
    <property type="match status" value="1"/>
</dbReference>
<evidence type="ECO:0000256" key="5">
    <source>
        <dbReference type="ARBA" id="ARBA00022642"/>
    </source>
</evidence>
<comment type="catalytic activity">
    <reaction evidence="6">
        <text>nicotinate beta-D-ribonucleotide + CO2 + diphosphate = quinolinate + 5-phospho-alpha-D-ribose 1-diphosphate + 2 H(+)</text>
        <dbReference type="Rhea" id="RHEA:12733"/>
        <dbReference type="ChEBI" id="CHEBI:15378"/>
        <dbReference type="ChEBI" id="CHEBI:16526"/>
        <dbReference type="ChEBI" id="CHEBI:29959"/>
        <dbReference type="ChEBI" id="CHEBI:33019"/>
        <dbReference type="ChEBI" id="CHEBI:57502"/>
        <dbReference type="ChEBI" id="CHEBI:58017"/>
        <dbReference type="EC" id="2.4.2.19"/>
    </reaction>
</comment>
<dbReference type="PANTHER" id="PTHR43202:SF1">
    <property type="entry name" value="NICOTINATE PHOSPHORIBOSYLTRANSFERASE"/>
    <property type="match status" value="1"/>
</dbReference>
<evidence type="ECO:0000313" key="10">
    <source>
        <dbReference type="Proteomes" id="UP001449582"/>
    </source>
</evidence>
<dbReference type="InterPro" id="IPR037128">
    <property type="entry name" value="Quinolinate_PRibosylTase_N_sf"/>
</dbReference>
<keyword evidence="9" id="KW-0808">Transferase</keyword>
<evidence type="ECO:0000256" key="4">
    <source>
        <dbReference type="ARBA" id="ARBA00022598"/>
    </source>
</evidence>
<keyword evidence="9" id="KW-0328">Glycosyltransferase</keyword>
<dbReference type="EMBL" id="BAABQM010000001">
    <property type="protein sequence ID" value="GAA5414434.1"/>
    <property type="molecule type" value="Genomic_DNA"/>
</dbReference>
<dbReference type="InterPro" id="IPR036068">
    <property type="entry name" value="Nicotinate_pribotase-like_C"/>
</dbReference>
<keyword evidence="10" id="KW-1185">Reference proteome</keyword>
<dbReference type="Proteomes" id="UP001449582">
    <property type="component" value="Unassembled WGS sequence"/>
</dbReference>